<evidence type="ECO:0000313" key="1">
    <source>
        <dbReference type="EMBL" id="KAI7726923.1"/>
    </source>
</evidence>
<dbReference type="InterPro" id="IPR017439">
    <property type="entry name" value="Amidohydrolase"/>
</dbReference>
<dbReference type="GO" id="GO:0010179">
    <property type="term" value="F:IAA-Ala conjugate hydrolase activity"/>
    <property type="evidence" value="ECO:0007669"/>
    <property type="project" value="TreeGrafter"/>
</dbReference>
<dbReference type="GO" id="GO:0009850">
    <property type="term" value="P:auxin metabolic process"/>
    <property type="evidence" value="ECO:0007669"/>
    <property type="project" value="TreeGrafter"/>
</dbReference>
<proteinExistence type="predicted"/>
<comment type="caution">
    <text evidence="1">The sequence shown here is derived from an EMBL/GenBank/DDBJ whole genome shotgun (WGS) entry which is preliminary data.</text>
</comment>
<protein>
    <submittedName>
        <fullName evidence="1">Uncharacterized protein</fullName>
    </submittedName>
</protein>
<keyword evidence="2" id="KW-1185">Reference proteome</keyword>
<reference evidence="1" key="1">
    <citation type="submission" date="2022-06" db="EMBL/GenBank/DDBJ databases">
        <title>Uncovering the hologenomic basis of an extraordinary plant invasion.</title>
        <authorList>
            <person name="Bieker V.C."/>
            <person name="Martin M.D."/>
            <person name="Gilbert T."/>
            <person name="Hodgins K."/>
            <person name="Battlay P."/>
            <person name="Petersen B."/>
            <person name="Wilson J."/>
        </authorList>
    </citation>
    <scope>NUCLEOTIDE SEQUENCE</scope>
    <source>
        <strain evidence="1">AA19_3_7</strain>
        <tissue evidence="1">Leaf</tissue>
    </source>
</reference>
<dbReference type="Pfam" id="PF01546">
    <property type="entry name" value="Peptidase_M20"/>
    <property type="match status" value="1"/>
</dbReference>
<feature type="non-terminal residue" evidence="1">
    <location>
        <position position="1"/>
    </location>
</feature>
<dbReference type="PANTHER" id="PTHR11014:SF55">
    <property type="entry name" value="IAA-AMINO ACID HYDROLASE ILR1-LIKE 4"/>
    <property type="match status" value="1"/>
</dbReference>
<dbReference type="GO" id="GO:0005783">
    <property type="term" value="C:endoplasmic reticulum"/>
    <property type="evidence" value="ECO:0007669"/>
    <property type="project" value="TreeGrafter"/>
</dbReference>
<evidence type="ECO:0000313" key="2">
    <source>
        <dbReference type="Proteomes" id="UP001206925"/>
    </source>
</evidence>
<dbReference type="Gene3D" id="3.40.630.10">
    <property type="entry name" value="Zn peptidases"/>
    <property type="match status" value="1"/>
</dbReference>
<name>A0AAD5BR39_AMBAR</name>
<dbReference type="InterPro" id="IPR002933">
    <property type="entry name" value="Peptidase_M20"/>
</dbReference>
<dbReference type="PANTHER" id="PTHR11014">
    <property type="entry name" value="PEPTIDASE M20 FAMILY MEMBER"/>
    <property type="match status" value="1"/>
</dbReference>
<dbReference type="AlphaFoldDB" id="A0AAD5BR39"/>
<accession>A0AAD5BR39</accession>
<gene>
    <name evidence="1" type="ORF">M8C21_007272</name>
</gene>
<dbReference type="Proteomes" id="UP001206925">
    <property type="component" value="Unassembled WGS sequence"/>
</dbReference>
<sequence>MVEWEHKSKVLGKMHACGHDAHVIMLLGATRILKDHSHLLKEKGVVPLGEPKNLYKVKSELKYAMKNYCMEYYFEISNA</sequence>
<dbReference type="EMBL" id="JAMZMK010011487">
    <property type="protein sequence ID" value="KAI7726923.1"/>
    <property type="molecule type" value="Genomic_DNA"/>
</dbReference>
<organism evidence="1 2">
    <name type="scientific">Ambrosia artemisiifolia</name>
    <name type="common">Common ragweed</name>
    <dbReference type="NCBI Taxonomy" id="4212"/>
    <lineage>
        <taxon>Eukaryota</taxon>
        <taxon>Viridiplantae</taxon>
        <taxon>Streptophyta</taxon>
        <taxon>Embryophyta</taxon>
        <taxon>Tracheophyta</taxon>
        <taxon>Spermatophyta</taxon>
        <taxon>Magnoliopsida</taxon>
        <taxon>eudicotyledons</taxon>
        <taxon>Gunneridae</taxon>
        <taxon>Pentapetalae</taxon>
        <taxon>asterids</taxon>
        <taxon>campanulids</taxon>
        <taxon>Asterales</taxon>
        <taxon>Asteraceae</taxon>
        <taxon>Asteroideae</taxon>
        <taxon>Heliantheae alliance</taxon>
        <taxon>Heliantheae</taxon>
        <taxon>Ambrosia</taxon>
    </lineage>
</organism>
<dbReference type="SUPFAM" id="SSF53187">
    <property type="entry name" value="Zn-dependent exopeptidases"/>
    <property type="match status" value="1"/>
</dbReference>